<dbReference type="PANTHER" id="PTHR43138:SF2">
    <property type="entry name" value="PROTEIN SPT10"/>
    <property type="match status" value="1"/>
</dbReference>
<accession>A0AAN6RHL3</accession>
<comment type="caution">
    <text evidence="3">The sequence shown here is derived from an EMBL/GenBank/DDBJ whole genome shotgun (WGS) entry which is preliminary data.</text>
</comment>
<reference evidence="3 4" key="1">
    <citation type="submission" date="2021-02" db="EMBL/GenBank/DDBJ databases">
        <title>Genome assembly of Pseudopithomyces chartarum.</title>
        <authorList>
            <person name="Jauregui R."/>
            <person name="Singh J."/>
            <person name="Voisey C."/>
        </authorList>
    </citation>
    <scope>NUCLEOTIDE SEQUENCE [LARGE SCALE GENOMIC DNA]</scope>
    <source>
        <strain evidence="3 4">AGR01</strain>
    </source>
</reference>
<proteinExistence type="predicted"/>
<dbReference type="Gene3D" id="1.10.340.70">
    <property type="match status" value="1"/>
</dbReference>
<keyword evidence="4" id="KW-1185">Reference proteome</keyword>
<evidence type="ECO:0000313" key="3">
    <source>
        <dbReference type="EMBL" id="KAK3207457.1"/>
    </source>
</evidence>
<dbReference type="Proteomes" id="UP001280581">
    <property type="component" value="Unassembled WGS sequence"/>
</dbReference>
<protein>
    <recommendedName>
        <fullName evidence="2">N-acetyltransferase domain-containing protein</fullName>
    </recommendedName>
</protein>
<dbReference type="InterPro" id="IPR015416">
    <property type="entry name" value="Znf_H2C2_histone_UAS-bd"/>
</dbReference>
<dbReference type="AlphaFoldDB" id="A0AAN6RHL3"/>
<dbReference type="Pfam" id="PF00583">
    <property type="entry name" value="Acetyltransf_1"/>
    <property type="match status" value="1"/>
</dbReference>
<feature type="region of interest" description="Disordered" evidence="1">
    <location>
        <begin position="466"/>
        <end position="495"/>
    </location>
</feature>
<dbReference type="InterPro" id="IPR000182">
    <property type="entry name" value="GNAT_dom"/>
</dbReference>
<dbReference type="PANTHER" id="PTHR43138">
    <property type="entry name" value="ACETYLTRANSFERASE, GNAT FAMILY"/>
    <property type="match status" value="1"/>
</dbReference>
<dbReference type="InterPro" id="IPR016181">
    <property type="entry name" value="Acyl_CoA_acyltransferase"/>
</dbReference>
<feature type="compositionally biased region" description="Polar residues" evidence="1">
    <location>
        <begin position="369"/>
        <end position="386"/>
    </location>
</feature>
<feature type="compositionally biased region" description="Basic and acidic residues" evidence="1">
    <location>
        <begin position="478"/>
        <end position="495"/>
    </location>
</feature>
<dbReference type="PROSITE" id="PS51186">
    <property type="entry name" value="GNAT"/>
    <property type="match status" value="1"/>
</dbReference>
<dbReference type="InterPro" id="IPR052742">
    <property type="entry name" value="Mito_N-acetyltransferase"/>
</dbReference>
<evidence type="ECO:0000259" key="2">
    <source>
        <dbReference type="PROSITE" id="PS51186"/>
    </source>
</evidence>
<gene>
    <name evidence="3" type="ORF">GRF29_103g1044639</name>
</gene>
<dbReference type="GO" id="GO:0016747">
    <property type="term" value="F:acyltransferase activity, transferring groups other than amino-acyl groups"/>
    <property type="evidence" value="ECO:0007669"/>
    <property type="project" value="InterPro"/>
</dbReference>
<dbReference type="GO" id="GO:0005634">
    <property type="term" value="C:nucleus"/>
    <property type="evidence" value="ECO:0007669"/>
    <property type="project" value="TreeGrafter"/>
</dbReference>
<feature type="region of interest" description="Disordered" evidence="1">
    <location>
        <begin position="358"/>
        <end position="399"/>
    </location>
</feature>
<organism evidence="3 4">
    <name type="scientific">Pseudopithomyces chartarum</name>
    <dbReference type="NCBI Taxonomy" id="1892770"/>
    <lineage>
        <taxon>Eukaryota</taxon>
        <taxon>Fungi</taxon>
        <taxon>Dikarya</taxon>
        <taxon>Ascomycota</taxon>
        <taxon>Pezizomycotina</taxon>
        <taxon>Dothideomycetes</taxon>
        <taxon>Pleosporomycetidae</taxon>
        <taxon>Pleosporales</taxon>
        <taxon>Massarineae</taxon>
        <taxon>Didymosphaeriaceae</taxon>
        <taxon>Pseudopithomyces</taxon>
    </lineage>
</organism>
<feature type="domain" description="N-acetyltransferase" evidence="2">
    <location>
        <begin position="77"/>
        <end position="228"/>
    </location>
</feature>
<name>A0AAN6RHL3_9PLEO</name>
<dbReference type="EMBL" id="WVTA01000009">
    <property type="protein sequence ID" value="KAK3207457.1"/>
    <property type="molecule type" value="Genomic_DNA"/>
</dbReference>
<dbReference type="Gene3D" id="3.40.630.30">
    <property type="match status" value="1"/>
</dbReference>
<evidence type="ECO:0000313" key="4">
    <source>
        <dbReference type="Proteomes" id="UP001280581"/>
    </source>
</evidence>
<dbReference type="SUPFAM" id="SSF55729">
    <property type="entry name" value="Acyl-CoA N-acyltransferases (Nat)"/>
    <property type="match status" value="1"/>
</dbReference>
<sequence length="511" mass="56775">MEDPAAPVNMCMSGSVSYPPPRGPLPVGVAPRQVTLRDRVTIATVIPFSAPNQVPITLLAYLCDQLGREIEKGDTYPVIDPLPLENFGPYWFGIFGAIVLLGEVQDGRQIHDMARNGCDWERECLGSFYIKPNYPGRSSHVCNGGFLVTDASRNRGVGRLMGEIYLDWAPKLGYTYSVFNLVYETNVASCRIWDALGFKRLGRVKGCGNLKSYPGELVDAIIYGRDLGQDDEFVSEERFDKIRFYLKNGKYPHGADRAEKSRLRSAATHYKLFPASSTGPERLMLKGKEVISDPQRQYEIARDVHHKAHGGINKTTATIAESFHWVRIKETVSQVIRNCPECSEMNKGLAIERLRTGQPTRWAPPPQDSADSQPTPPLSQQFVSPPQQRPLEATDSPGNQLHVETSQQHTTFYDFGTQNHDFDMPVDPALMNGVTPGLNLENLPPSPFLTAGQNVTQPVSQIPNLDLSGPTLSGESTGKIEDVTMSETMDRAPTAREELRRRLTRAGYAKQ</sequence>
<dbReference type="Pfam" id="PF09337">
    <property type="entry name" value="zf-H2C2"/>
    <property type="match status" value="1"/>
</dbReference>
<evidence type="ECO:0000256" key="1">
    <source>
        <dbReference type="SAM" id="MobiDB-lite"/>
    </source>
</evidence>